<gene>
    <name evidence="1" type="ORF">POT9AD_3247</name>
</gene>
<evidence type="ECO:0000313" key="1">
    <source>
        <dbReference type="EMBL" id="VDN64222.1"/>
    </source>
</evidence>
<proteinExistence type="predicted"/>
<name>A0A653B6B8_ECTOL</name>
<reference evidence="1" key="1">
    <citation type="submission" date="2018-11" db="EMBL/GenBank/DDBJ databases">
        <authorList>
            <consortium name="Genoscope - CEA"/>
            <person name="William W."/>
        </authorList>
    </citation>
    <scope>NUCLEOTIDE SEQUENCE [LARGE SCALE GENOMIC DNA]</scope>
    <source>
        <strain evidence="1">T9AD</strain>
    </source>
</reference>
<dbReference type="AlphaFoldDB" id="A0A653B6B8"/>
<sequence length="41" mass="4616">MQSRYGHLVFTQYAVTSLIIIGLSRSLSLLGRAKARPLIKR</sequence>
<dbReference type="EMBL" id="LR130779">
    <property type="protein sequence ID" value="VDN64222.1"/>
    <property type="molecule type" value="Genomic_DNA"/>
</dbReference>
<protein>
    <submittedName>
        <fullName evidence="1">Uncharacterized protein</fullName>
    </submittedName>
</protein>
<organism evidence="1">
    <name type="scientific">Ectopseudomonas oleovorans</name>
    <name type="common">Pseudomonas oleovorans</name>
    <dbReference type="NCBI Taxonomy" id="301"/>
    <lineage>
        <taxon>Bacteria</taxon>
        <taxon>Pseudomonadati</taxon>
        <taxon>Pseudomonadota</taxon>
        <taxon>Gammaproteobacteria</taxon>
        <taxon>Pseudomonadales</taxon>
        <taxon>Pseudomonadaceae</taxon>
        <taxon>Ectopseudomonas</taxon>
    </lineage>
</organism>
<accession>A0A653B6B8</accession>